<organism evidence="2 3">
    <name type="scientific">Nocardia iowensis</name>
    <dbReference type="NCBI Taxonomy" id="204891"/>
    <lineage>
        <taxon>Bacteria</taxon>
        <taxon>Bacillati</taxon>
        <taxon>Actinomycetota</taxon>
        <taxon>Actinomycetes</taxon>
        <taxon>Mycobacteriales</taxon>
        <taxon>Nocardiaceae</taxon>
        <taxon>Nocardia</taxon>
    </lineage>
</organism>
<gene>
    <name evidence="1" type="primary">cutC</name>
    <name evidence="2" type="ORF">KV110_22655</name>
</gene>
<dbReference type="HAMAP" id="MF_00795">
    <property type="entry name" value="CutC"/>
    <property type="match status" value="1"/>
</dbReference>
<dbReference type="EMBL" id="CP078145">
    <property type="protein sequence ID" value="QXN88402.1"/>
    <property type="molecule type" value="Genomic_DNA"/>
</dbReference>
<name>A0ABX8RFM0_NOCIO</name>
<comment type="caution">
    <text evidence="1">Once thought to be involved in copper homeostasis, experiments in E.coli have shown this is not the case.</text>
</comment>
<keyword evidence="1" id="KW-0963">Cytoplasm</keyword>
<comment type="subcellular location">
    <subcellularLocation>
        <location evidence="1">Cytoplasm</location>
    </subcellularLocation>
</comment>
<dbReference type="Pfam" id="PF03932">
    <property type="entry name" value="CutC"/>
    <property type="match status" value="1"/>
</dbReference>
<reference evidence="2 3" key="1">
    <citation type="submission" date="2021-07" db="EMBL/GenBank/DDBJ databases">
        <title>Whole Genome Sequence of Nocardia Iowensis.</title>
        <authorList>
            <person name="Lamm A."/>
            <person name="Collins-Fairclough A.M."/>
            <person name="Bunk B."/>
            <person name="Sproer C."/>
        </authorList>
    </citation>
    <scope>NUCLEOTIDE SEQUENCE [LARGE SCALE GENOMIC DNA]</scope>
    <source>
        <strain evidence="2 3">NRRL 5646</strain>
    </source>
</reference>
<comment type="similarity">
    <text evidence="1">Belongs to the CutC family.</text>
</comment>
<dbReference type="InterPro" id="IPR005627">
    <property type="entry name" value="CutC-like"/>
</dbReference>
<sequence length="249" mass="25903">MRVEISVESVDGVRVAEEAGVDRVEVCGGLSDGGLTPSVALIERAVALTRKTEVHVLIRPRAGDFRYSPEEISVMVRDIRAARAAGAKGVVVGALDSSGALDPACAAFVDAAENLDVTFHRAIDVSASSQRALDQAISFGFTRVLTSGRQRSVLDGAPLIKDLVRQACGAIEVMACGGVRASNAVEVLAATGVADLHAAVRTPVRGARNGAVSFAGVGVPQGFDRFETDPAEVAALCELIRGRNRVSPE</sequence>
<protein>
    <recommendedName>
        <fullName evidence="1">PF03932 family protein CutC</fullName>
    </recommendedName>
</protein>
<evidence type="ECO:0000313" key="2">
    <source>
        <dbReference type="EMBL" id="QXN88402.1"/>
    </source>
</evidence>
<proteinExistence type="inferred from homology"/>
<dbReference type="RefSeq" id="WP_218469285.1">
    <property type="nucleotide sequence ID" value="NZ_BAABJN010000008.1"/>
</dbReference>
<keyword evidence="3" id="KW-1185">Reference proteome</keyword>
<evidence type="ECO:0000313" key="3">
    <source>
        <dbReference type="Proteomes" id="UP000694257"/>
    </source>
</evidence>
<dbReference type="PANTHER" id="PTHR12598">
    <property type="entry name" value="COPPER HOMEOSTASIS PROTEIN CUTC"/>
    <property type="match status" value="1"/>
</dbReference>
<accession>A0ABX8RFM0</accession>
<dbReference type="Proteomes" id="UP000694257">
    <property type="component" value="Chromosome"/>
</dbReference>
<evidence type="ECO:0000256" key="1">
    <source>
        <dbReference type="HAMAP-Rule" id="MF_00795"/>
    </source>
</evidence>
<dbReference type="PANTHER" id="PTHR12598:SF0">
    <property type="entry name" value="COPPER HOMEOSTASIS PROTEIN CUTC HOMOLOG"/>
    <property type="match status" value="1"/>
</dbReference>